<accession>A0A8J3DUT8</accession>
<sequence>MSGILLDVQGLEVAYGDVQVVWSADLVVRHGTTTALIGSNGAGKSTLLRALSGLLRPLRGSIVIGGRDLAGASPRDFVDNGIAHVPEGRRLFTGLSVHDNLLLGAYRRQDGKAAIRADLERMYDLFPRLAERRRQDATTMSGGEQQMCAIARGLMAAPRLLLIDELSLGLAPAVVDQLVETLHRVRADGASLLVVEQDVGIALELADHVYIMDQGRTVRNGPSDVIAADSSILAAYMGT</sequence>
<dbReference type="GO" id="GO:0015807">
    <property type="term" value="P:L-amino acid transport"/>
    <property type="evidence" value="ECO:0007669"/>
    <property type="project" value="TreeGrafter"/>
</dbReference>
<dbReference type="InterPro" id="IPR003593">
    <property type="entry name" value="AAA+_ATPase"/>
</dbReference>
<keyword evidence="5" id="KW-0029">Amino-acid transport</keyword>
<keyword evidence="3" id="KW-0547">Nucleotide-binding</keyword>
<comment type="caution">
    <text evidence="7">The sequence shown here is derived from an EMBL/GenBank/DDBJ whole genome shotgun (WGS) entry which is preliminary data.</text>
</comment>
<dbReference type="RefSeq" id="WP_188409657.1">
    <property type="nucleotide sequence ID" value="NZ_BMCP01000002.1"/>
</dbReference>
<keyword evidence="4 7" id="KW-0067">ATP-binding</keyword>
<evidence type="ECO:0000259" key="6">
    <source>
        <dbReference type="PROSITE" id="PS50893"/>
    </source>
</evidence>
<dbReference type="PROSITE" id="PS50893">
    <property type="entry name" value="ABC_TRANSPORTER_2"/>
    <property type="match status" value="1"/>
</dbReference>
<dbReference type="GO" id="GO:0005524">
    <property type="term" value="F:ATP binding"/>
    <property type="evidence" value="ECO:0007669"/>
    <property type="project" value="UniProtKB-KW"/>
</dbReference>
<dbReference type="SMART" id="SM00382">
    <property type="entry name" value="AAA"/>
    <property type="match status" value="1"/>
</dbReference>
<dbReference type="AlphaFoldDB" id="A0A8J3DUT8"/>
<dbReference type="CDD" id="cd03224">
    <property type="entry name" value="ABC_TM1139_LivF_branched"/>
    <property type="match status" value="1"/>
</dbReference>
<reference evidence="7" key="2">
    <citation type="submission" date="2020-09" db="EMBL/GenBank/DDBJ databases">
        <authorList>
            <person name="Sun Q."/>
            <person name="Sedlacek I."/>
        </authorList>
    </citation>
    <scope>NUCLEOTIDE SEQUENCE</scope>
    <source>
        <strain evidence="7">CCM 7684</strain>
    </source>
</reference>
<dbReference type="SUPFAM" id="SSF52540">
    <property type="entry name" value="P-loop containing nucleoside triphosphate hydrolases"/>
    <property type="match status" value="1"/>
</dbReference>
<proteinExistence type="inferred from homology"/>
<evidence type="ECO:0000256" key="2">
    <source>
        <dbReference type="ARBA" id="ARBA00022448"/>
    </source>
</evidence>
<keyword evidence="8" id="KW-1185">Reference proteome</keyword>
<evidence type="ECO:0000313" key="8">
    <source>
        <dbReference type="Proteomes" id="UP000602745"/>
    </source>
</evidence>
<comment type="similarity">
    <text evidence="1">Belongs to the ABC transporter superfamily.</text>
</comment>
<keyword evidence="2" id="KW-0813">Transport</keyword>
<reference evidence="7" key="1">
    <citation type="journal article" date="2014" name="Int. J. Syst. Evol. Microbiol.">
        <title>Complete genome sequence of Corynebacterium casei LMG S-19264T (=DSM 44701T), isolated from a smear-ripened cheese.</title>
        <authorList>
            <consortium name="US DOE Joint Genome Institute (JGI-PGF)"/>
            <person name="Walter F."/>
            <person name="Albersmeier A."/>
            <person name="Kalinowski J."/>
            <person name="Ruckert C."/>
        </authorList>
    </citation>
    <scope>NUCLEOTIDE SEQUENCE</scope>
    <source>
        <strain evidence="7">CCM 7684</strain>
    </source>
</reference>
<dbReference type="PANTHER" id="PTHR43820:SF4">
    <property type="entry name" value="HIGH-AFFINITY BRANCHED-CHAIN AMINO ACID TRANSPORT ATP-BINDING PROTEIN LIVF"/>
    <property type="match status" value="1"/>
</dbReference>
<evidence type="ECO:0000256" key="3">
    <source>
        <dbReference type="ARBA" id="ARBA00022741"/>
    </source>
</evidence>
<dbReference type="Pfam" id="PF00005">
    <property type="entry name" value="ABC_tran"/>
    <property type="match status" value="1"/>
</dbReference>
<dbReference type="EMBL" id="BMCP01000002">
    <property type="protein sequence ID" value="GGE43443.1"/>
    <property type="molecule type" value="Genomic_DNA"/>
</dbReference>
<dbReference type="InterPro" id="IPR052156">
    <property type="entry name" value="BCAA_Transport_ATP-bd_LivF"/>
</dbReference>
<evidence type="ECO:0000256" key="4">
    <source>
        <dbReference type="ARBA" id="ARBA00022840"/>
    </source>
</evidence>
<dbReference type="InterPro" id="IPR027417">
    <property type="entry name" value="P-loop_NTPase"/>
</dbReference>
<dbReference type="Gene3D" id="3.40.50.300">
    <property type="entry name" value="P-loop containing nucleotide triphosphate hydrolases"/>
    <property type="match status" value="1"/>
</dbReference>
<dbReference type="PANTHER" id="PTHR43820">
    <property type="entry name" value="HIGH-AFFINITY BRANCHED-CHAIN AMINO ACID TRANSPORT ATP-BINDING PROTEIN LIVF"/>
    <property type="match status" value="1"/>
</dbReference>
<evidence type="ECO:0000256" key="1">
    <source>
        <dbReference type="ARBA" id="ARBA00005417"/>
    </source>
</evidence>
<protein>
    <submittedName>
        <fullName evidence="7">ABC transporter ATP-binding protein</fullName>
    </submittedName>
</protein>
<name>A0A8J3DUT8_9RHOB</name>
<gene>
    <name evidence="7" type="ORF">GCM10007276_20860</name>
</gene>
<organism evidence="7 8">
    <name type="scientific">Agaricicola taiwanensis</name>
    <dbReference type="NCBI Taxonomy" id="591372"/>
    <lineage>
        <taxon>Bacteria</taxon>
        <taxon>Pseudomonadati</taxon>
        <taxon>Pseudomonadota</taxon>
        <taxon>Alphaproteobacteria</taxon>
        <taxon>Rhodobacterales</taxon>
        <taxon>Paracoccaceae</taxon>
        <taxon>Agaricicola</taxon>
    </lineage>
</organism>
<dbReference type="Proteomes" id="UP000602745">
    <property type="component" value="Unassembled WGS sequence"/>
</dbReference>
<evidence type="ECO:0000313" key="7">
    <source>
        <dbReference type="EMBL" id="GGE43443.1"/>
    </source>
</evidence>
<feature type="domain" description="ABC transporter" evidence="6">
    <location>
        <begin position="6"/>
        <end position="239"/>
    </location>
</feature>
<dbReference type="GO" id="GO:0015658">
    <property type="term" value="F:branched-chain amino acid transmembrane transporter activity"/>
    <property type="evidence" value="ECO:0007669"/>
    <property type="project" value="TreeGrafter"/>
</dbReference>
<dbReference type="InterPro" id="IPR003439">
    <property type="entry name" value="ABC_transporter-like_ATP-bd"/>
</dbReference>
<dbReference type="GO" id="GO:0016887">
    <property type="term" value="F:ATP hydrolysis activity"/>
    <property type="evidence" value="ECO:0007669"/>
    <property type="project" value="InterPro"/>
</dbReference>
<evidence type="ECO:0000256" key="5">
    <source>
        <dbReference type="ARBA" id="ARBA00022970"/>
    </source>
</evidence>